<proteinExistence type="predicted"/>
<comment type="caution">
    <text evidence="1">The sequence shown here is derived from an EMBL/GenBank/DDBJ whole genome shotgun (WGS) entry which is preliminary data.</text>
</comment>
<name>A0A7J9GCV6_9ROSI</name>
<protein>
    <recommendedName>
        <fullName evidence="3">Zinc knuckle CX2CX4HX4C domain-containing protein</fullName>
    </recommendedName>
</protein>
<accession>A0A7J9GCV6</accession>
<evidence type="ECO:0008006" key="3">
    <source>
        <dbReference type="Google" id="ProtNLM"/>
    </source>
</evidence>
<reference evidence="1 2" key="1">
    <citation type="journal article" date="2019" name="Genome Biol. Evol.">
        <title>Insights into the evolution of the New World diploid cottons (Gossypium, subgenus Houzingenia) based on genome sequencing.</title>
        <authorList>
            <person name="Grover C.E."/>
            <person name="Arick M.A. 2nd"/>
            <person name="Thrash A."/>
            <person name="Conover J.L."/>
            <person name="Sanders W.S."/>
            <person name="Peterson D.G."/>
            <person name="Frelichowski J.E."/>
            <person name="Scheffler J.A."/>
            <person name="Scheffler B.E."/>
            <person name="Wendel J.F."/>
        </authorList>
    </citation>
    <scope>NUCLEOTIDE SEQUENCE [LARGE SCALE GENOMIC DNA]</scope>
    <source>
        <strain evidence="1">0</strain>
        <tissue evidence="1">Leaf</tissue>
    </source>
</reference>
<dbReference type="EMBL" id="JABFAD010000003">
    <property type="protein sequence ID" value="MBA0794675.1"/>
    <property type="molecule type" value="Genomic_DNA"/>
</dbReference>
<dbReference type="OrthoDB" id="1002495at2759"/>
<organism evidence="1 2">
    <name type="scientific">Gossypium harknessii</name>
    <dbReference type="NCBI Taxonomy" id="34285"/>
    <lineage>
        <taxon>Eukaryota</taxon>
        <taxon>Viridiplantae</taxon>
        <taxon>Streptophyta</taxon>
        <taxon>Embryophyta</taxon>
        <taxon>Tracheophyta</taxon>
        <taxon>Spermatophyta</taxon>
        <taxon>Magnoliopsida</taxon>
        <taxon>eudicotyledons</taxon>
        <taxon>Gunneridae</taxon>
        <taxon>Pentapetalae</taxon>
        <taxon>rosids</taxon>
        <taxon>malvids</taxon>
        <taxon>Malvales</taxon>
        <taxon>Malvaceae</taxon>
        <taxon>Malvoideae</taxon>
        <taxon>Gossypium</taxon>
    </lineage>
</organism>
<dbReference type="AlphaFoldDB" id="A0A7J9GCV6"/>
<evidence type="ECO:0000313" key="2">
    <source>
        <dbReference type="Proteomes" id="UP000593560"/>
    </source>
</evidence>
<sequence>MDFNTDSGIRGKFTRMAFYVNLDEPLVFQVLINENIQRVEFESLLVVCFCCRRYGHVRVVCPKISTILNHSKVGDPTMSLKMALVHISTAFLNPNFIGPVRVKVLLEERVLNPGRHSTIFFKENLASIGEKALKGKSSVKTGNGIYVGKGRGNGGKVESNKNGKILNKTIRGHKDRFKAIGNSRTPLSDTINFMAKFISSQIDVVDDTGTLPRNGKGLGSSPFAKQ</sequence>
<gene>
    <name evidence="1" type="ORF">Gohar_018983</name>
</gene>
<dbReference type="Proteomes" id="UP000593560">
    <property type="component" value="Unassembled WGS sequence"/>
</dbReference>
<keyword evidence="2" id="KW-1185">Reference proteome</keyword>
<evidence type="ECO:0000313" key="1">
    <source>
        <dbReference type="EMBL" id="MBA0794675.1"/>
    </source>
</evidence>